<dbReference type="InterPro" id="IPR020103">
    <property type="entry name" value="PsdUridine_synth_cat_dom_sf"/>
</dbReference>
<dbReference type="GO" id="GO:0009982">
    <property type="term" value="F:pseudouridine synthase activity"/>
    <property type="evidence" value="ECO:0007669"/>
    <property type="project" value="InterPro"/>
</dbReference>
<sequence length="100" mass="11604">MCSGLVILTNDGEFAHNMAHPRSKVLSVFLVRVKGRLPEDRFKSWRRREGVKVGNVAYGQVFVGIDKRPSEDVTWLRVRLVMTNEKNLVKLFRDTYKLRA</sequence>
<evidence type="ECO:0000313" key="2">
    <source>
        <dbReference type="Proteomes" id="UP000007800"/>
    </source>
</evidence>
<evidence type="ECO:0000313" key="1">
    <source>
        <dbReference type="EMBL" id="EER06145.1"/>
    </source>
</evidence>
<keyword evidence="2" id="KW-1185">Reference proteome</keyword>
<evidence type="ECO:0008006" key="3">
    <source>
        <dbReference type="Google" id="ProtNLM"/>
    </source>
</evidence>
<proteinExistence type="predicted"/>
<dbReference type="OrthoDB" id="440619at2759"/>
<dbReference type="PANTHER" id="PTHR47683">
    <property type="entry name" value="PSEUDOURIDINE SYNTHASE FAMILY PROTEIN-RELATED"/>
    <property type="match status" value="1"/>
</dbReference>
<dbReference type="InParanoid" id="C5LAU7"/>
<name>C5LAU7_PERM5</name>
<reference evidence="1 2" key="1">
    <citation type="submission" date="2008-07" db="EMBL/GenBank/DDBJ databases">
        <authorList>
            <person name="El-Sayed N."/>
            <person name="Caler E."/>
            <person name="Inman J."/>
            <person name="Amedeo P."/>
            <person name="Hass B."/>
            <person name="Wortman J."/>
        </authorList>
    </citation>
    <scope>NUCLEOTIDE SEQUENCE [LARGE SCALE GENOMIC DNA]</scope>
    <source>
        <strain evidence="2">ATCC 50983 / TXsc</strain>
    </source>
</reference>
<dbReference type="EMBL" id="GG680800">
    <property type="protein sequence ID" value="EER06145.1"/>
    <property type="molecule type" value="Genomic_DNA"/>
</dbReference>
<feature type="non-terminal residue" evidence="1">
    <location>
        <position position="100"/>
    </location>
</feature>
<accession>C5LAU7</accession>
<dbReference type="Proteomes" id="UP000007800">
    <property type="component" value="Unassembled WGS sequence"/>
</dbReference>
<gene>
    <name evidence="1" type="ORF">Pmar_PMAR007910</name>
</gene>
<dbReference type="RefSeq" id="XP_002774329.1">
    <property type="nucleotide sequence ID" value="XM_002774283.1"/>
</dbReference>
<organism evidence="2">
    <name type="scientific">Perkinsus marinus (strain ATCC 50983 / TXsc)</name>
    <dbReference type="NCBI Taxonomy" id="423536"/>
    <lineage>
        <taxon>Eukaryota</taxon>
        <taxon>Sar</taxon>
        <taxon>Alveolata</taxon>
        <taxon>Perkinsozoa</taxon>
        <taxon>Perkinsea</taxon>
        <taxon>Perkinsida</taxon>
        <taxon>Perkinsidae</taxon>
        <taxon>Perkinsus</taxon>
    </lineage>
</organism>
<dbReference type="SUPFAM" id="SSF55120">
    <property type="entry name" value="Pseudouridine synthase"/>
    <property type="match status" value="1"/>
</dbReference>
<dbReference type="GeneID" id="9064947"/>
<dbReference type="GO" id="GO:0001522">
    <property type="term" value="P:pseudouridine synthesis"/>
    <property type="evidence" value="ECO:0007669"/>
    <property type="project" value="InterPro"/>
</dbReference>
<dbReference type="InterPro" id="IPR050343">
    <property type="entry name" value="RsuA_PseudoU_synthase"/>
</dbReference>
<dbReference type="PANTHER" id="PTHR47683:SF2">
    <property type="entry name" value="RNA-BINDING S4 DOMAIN-CONTAINING PROTEIN"/>
    <property type="match status" value="1"/>
</dbReference>
<protein>
    <recommendedName>
        <fullName evidence="3">Pseudouridine synthase RsuA/RluA-like domain-containing protein</fullName>
    </recommendedName>
</protein>
<dbReference type="Gene3D" id="3.30.2350.10">
    <property type="entry name" value="Pseudouridine synthase"/>
    <property type="match status" value="1"/>
</dbReference>
<dbReference type="GO" id="GO:0003723">
    <property type="term" value="F:RNA binding"/>
    <property type="evidence" value="ECO:0007669"/>
    <property type="project" value="InterPro"/>
</dbReference>
<dbReference type="AlphaFoldDB" id="C5LAU7"/>